<feature type="compositionally biased region" description="Low complexity" evidence="5">
    <location>
        <begin position="28"/>
        <end position="48"/>
    </location>
</feature>
<keyword evidence="4 6" id="KW-0732">Signal</keyword>
<sequence>MASSKKMTVILATILLVAMIGLSGCAANGGSSSSTNNNQTTQGNSTATPESSPVPEEDATRTVKDQFGEVTVPAHPQKVAGIYMEDYLKALDVSPVVQWYHPLWGTQEYLKLTSPTWDITGDMEKLLAYEPDLIFVDGGADATMYEQYSKVAPTYRIPDSALQDPRLILTTVADVLGIPEKAEQLLSDYDKQVAETKSLLHEKIGDETVAVLRINISDKSINILGYKNRFIGATLYHDLGLKAPKMVEEMEAFIDLISMEAIPDLNADHLIILPSNGNWESPENQEAISNLFESPIWKSVPAVKNGHVYKVERSHWQTGAILANKLKMNDLTAIFSK</sequence>
<keyword evidence="9" id="KW-1185">Reference proteome</keyword>
<evidence type="ECO:0000313" key="9">
    <source>
        <dbReference type="Proteomes" id="UP000600247"/>
    </source>
</evidence>
<gene>
    <name evidence="8" type="ORF">GCM10010918_43430</name>
</gene>
<dbReference type="GO" id="GO:1901678">
    <property type="term" value="P:iron coordination entity transport"/>
    <property type="evidence" value="ECO:0007669"/>
    <property type="project" value="UniProtKB-ARBA"/>
</dbReference>
<accession>A0A917M717</accession>
<feature type="region of interest" description="Disordered" evidence="5">
    <location>
        <begin position="28"/>
        <end position="66"/>
    </location>
</feature>
<feature type="chain" id="PRO_5037227014" evidence="6">
    <location>
        <begin position="27"/>
        <end position="337"/>
    </location>
</feature>
<comment type="caution">
    <text evidence="8">The sequence shown here is derived from an EMBL/GenBank/DDBJ whole genome shotgun (WGS) entry which is preliminary data.</text>
</comment>
<dbReference type="InterPro" id="IPR051313">
    <property type="entry name" value="Bact_iron-sidero_bind"/>
</dbReference>
<dbReference type="SUPFAM" id="SSF53807">
    <property type="entry name" value="Helical backbone' metal receptor"/>
    <property type="match status" value="1"/>
</dbReference>
<dbReference type="PANTHER" id="PTHR30532:SF29">
    <property type="entry name" value="FE(3+) DICITRATE-BINDING PERIPLASMIC PROTEIN"/>
    <property type="match status" value="1"/>
</dbReference>
<dbReference type="InterPro" id="IPR002491">
    <property type="entry name" value="ABC_transptr_periplasmic_BD"/>
</dbReference>
<feature type="signal peptide" evidence="6">
    <location>
        <begin position="1"/>
        <end position="26"/>
    </location>
</feature>
<dbReference type="Gene3D" id="3.40.50.1980">
    <property type="entry name" value="Nitrogenase molybdenum iron protein domain"/>
    <property type="match status" value="2"/>
</dbReference>
<evidence type="ECO:0000256" key="4">
    <source>
        <dbReference type="ARBA" id="ARBA00022729"/>
    </source>
</evidence>
<dbReference type="PROSITE" id="PS50983">
    <property type="entry name" value="FE_B12_PBP"/>
    <property type="match status" value="1"/>
</dbReference>
<dbReference type="AlphaFoldDB" id="A0A917M717"/>
<dbReference type="GO" id="GO:0030288">
    <property type="term" value="C:outer membrane-bounded periplasmic space"/>
    <property type="evidence" value="ECO:0007669"/>
    <property type="project" value="TreeGrafter"/>
</dbReference>
<reference evidence="8 9" key="1">
    <citation type="journal article" date="2014" name="Int. J. Syst. Evol. Microbiol.">
        <title>Complete genome sequence of Corynebacterium casei LMG S-19264T (=DSM 44701T), isolated from a smear-ripened cheese.</title>
        <authorList>
            <consortium name="US DOE Joint Genome Institute (JGI-PGF)"/>
            <person name="Walter F."/>
            <person name="Albersmeier A."/>
            <person name="Kalinowski J."/>
            <person name="Ruckert C."/>
        </authorList>
    </citation>
    <scope>NUCLEOTIDE SEQUENCE [LARGE SCALE GENOMIC DNA]</scope>
    <source>
        <strain evidence="8 9">CGMCC 1.15286</strain>
    </source>
</reference>
<proteinExistence type="inferred from homology"/>
<evidence type="ECO:0000259" key="7">
    <source>
        <dbReference type="PROSITE" id="PS50983"/>
    </source>
</evidence>
<evidence type="ECO:0000256" key="1">
    <source>
        <dbReference type="ARBA" id="ARBA00004196"/>
    </source>
</evidence>
<dbReference type="PROSITE" id="PS51257">
    <property type="entry name" value="PROKAR_LIPOPROTEIN"/>
    <property type="match status" value="1"/>
</dbReference>
<evidence type="ECO:0000256" key="3">
    <source>
        <dbReference type="ARBA" id="ARBA00022448"/>
    </source>
</evidence>
<dbReference type="RefSeq" id="WP_229692311.1">
    <property type="nucleotide sequence ID" value="NZ_BMHY01000010.1"/>
</dbReference>
<name>A0A917M717_9BACL</name>
<dbReference type="PANTHER" id="PTHR30532">
    <property type="entry name" value="IRON III DICITRATE-BINDING PERIPLASMIC PROTEIN"/>
    <property type="match status" value="1"/>
</dbReference>
<feature type="domain" description="Fe/B12 periplasmic-binding" evidence="7">
    <location>
        <begin position="76"/>
        <end position="337"/>
    </location>
</feature>
<evidence type="ECO:0000256" key="2">
    <source>
        <dbReference type="ARBA" id="ARBA00008814"/>
    </source>
</evidence>
<dbReference type="EMBL" id="BMHY01000010">
    <property type="protein sequence ID" value="GGG81495.1"/>
    <property type="molecule type" value="Genomic_DNA"/>
</dbReference>
<keyword evidence="3" id="KW-0813">Transport</keyword>
<comment type="subcellular location">
    <subcellularLocation>
        <location evidence="1">Cell envelope</location>
    </subcellularLocation>
</comment>
<protein>
    <submittedName>
        <fullName evidence="8">Ferrichrome ABC transporter substrate-binding protein</fullName>
    </submittedName>
</protein>
<dbReference type="Pfam" id="PF01497">
    <property type="entry name" value="Peripla_BP_2"/>
    <property type="match status" value="1"/>
</dbReference>
<organism evidence="8 9">
    <name type="scientific">Paenibacillus radicis</name>
    <name type="common">ex Gao et al. 2016</name>
    <dbReference type="NCBI Taxonomy" id="1737354"/>
    <lineage>
        <taxon>Bacteria</taxon>
        <taxon>Bacillati</taxon>
        <taxon>Bacillota</taxon>
        <taxon>Bacilli</taxon>
        <taxon>Bacillales</taxon>
        <taxon>Paenibacillaceae</taxon>
        <taxon>Paenibacillus</taxon>
    </lineage>
</organism>
<evidence type="ECO:0000256" key="6">
    <source>
        <dbReference type="SAM" id="SignalP"/>
    </source>
</evidence>
<dbReference type="Proteomes" id="UP000600247">
    <property type="component" value="Unassembled WGS sequence"/>
</dbReference>
<comment type="similarity">
    <text evidence="2">Belongs to the bacterial solute-binding protein 8 family.</text>
</comment>
<evidence type="ECO:0000313" key="8">
    <source>
        <dbReference type="EMBL" id="GGG81495.1"/>
    </source>
</evidence>
<evidence type="ECO:0000256" key="5">
    <source>
        <dbReference type="SAM" id="MobiDB-lite"/>
    </source>
</evidence>